<dbReference type="EMBL" id="JARYMX010000006">
    <property type="protein sequence ID" value="KAJ9543214.1"/>
    <property type="molecule type" value="Genomic_DNA"/>
</dbReference>
<dbReference type="Proteomes" id="UP001172457">
    <property type="component" value="Chromosome 6"/>
</dbReference>
<dbReference type="PANTHER" id="PTHR24559:SF444">
    <property type="entry name" value="REVERSE TRANSCRIPTASE DOMAIN-CONTAINING PROTEIN"/>
    <property type="match status" value="1"/>
</dbReference>
<proteinExistence type="predicted"/>
<dbReference type="InterPro" id="IPR043128">
    <property type="entry name" value="Rev_trsase/Diguanyl_cyclase"/>
</dbReference>
<dbReference type="InterPro" id="IPR053134">
    <property type="entry name" value="RNA-dir_DNA_polymerase"/>
</dbReference>
<dbReference type="SUPFAM" id="SSF56672">
    <property type="entry name" value="DNA/RNA polymerases"/>
    <property type="match status" value="1"/>
</dbReference>
<keyword evidence="3" id="KW-1185">Reference proteome</keyword>
<gene>
    <name evidence="2" type="ORF">OSB04_022921</name>
</gene>
<dbReference type="Gene3D" id="3.10.10.10">
    <property type="entry name" value="HIV Type 1 Reverse Transcriptase, subunit A, domain 1"/>
    <property type="match status" value="1"/>
</dbReference>
<dbReference type="PANTHER" id="PTHR24559">
    <property type="entry name" value="TRANSPOSON TY3-I GAG-POL POLYPROTEIN"/>
    <property type="match status" value="1"/>
</dbReference>
<sequence>MTIEGDGKRRLPKMCTLAKARKHVLHGGSSYPAYVVDSRDEAKKRMVADVPVVSGYPDVFPDDLPSLPFERFIRASTSPWRAPILFVKKKYGSRRMCIDYQELNKLTVKNRYPLPRIDDLFDQLQRTAWFSKIGLRSGYHQLKVREEDVHKTTFRTRYGHFEFIVMPFGLTRYTNLFGIDGGTCGALTRCIGDLTQGTIVWRKEKTKALETVRRRLCKEPVLSIDFTGGSIGHGNIVVLHIAGRLKSDASWEGSSIKDVRSDYWWPELKWDVEKQVEKCWTCLRVRVELELELPD</sequence>
<dbReference type="AlphaFoldDB" id="A0AA38WAJ3"/>
<dbReference type="InterPro" id="IPR043502">
    <property type="entry name" value="DNA/RNA_pol_sf"/>
</dbReference>
<evidence type="ECO:0000259" key="1">
    <source>
        <dbReference type="Pfam" id="PF00078"/>
    </source>
</evidence>
<dbReference type="Pfam" id="PF00078">
    <property type="entry name" value="RVT_1"/>
    <property type="match status" value="1"/>
</dbReference>
<reference evidence="2" key="1">
    <citation type="submission" date="2023-03" db="EMBL/GenBank/DDBJ databases">
        <title>Chromosome-scale reference genome and RAD-based genetic map of yellow starthistle (Centaurea solstitialis) reveal putative structural variation and QTLs associated with invader traits.</title>
        <authorList>
            <person name="Reatini B."/>
            <person name="Cang F.A."/>
            <person name="Jiang Q."/>
            <person name="Mckibben M.T.W."/>
            <person name="Barker M.S."/>
            <person name="Rieseberg L.H."/>
            <person name="Dlugosch K.M."/>
        </authorList>
    </citation>
    <scope>NUCLEOTIDE SEQUENCE</scope>
    <source>
        <strain evidence="2">CAN-66</strain>
        <tissue evidence="2">Leaf</tissue>
    </source>
</reference>
<evidence type="ECO:0000313" key="2">
    <source>
        <dbReference type="EMBL" id="KAJ9543214.1"/>
    </source>
</evidence>
<accession>A0AA38WAJ3</accession>
<organism evidence="2 3">
    <name type="scientific">Centaurea solstitialis</name>
    <name type="common">yellow star-thistle</name>
    <dbReference type="NCBI Taxonomy" id="347529"/>
    <lineage>
        <taxon>Eukaryota</taxon>
        <taxon>Viridiplantae</taxon>
        <taxon>Streptophyta</taxon>
        <taxon>Embryophyta</taxon>
        <taxon>Tracheophyta</taxon>
        <taxon>Spermatophyta</taxon>
        <taxon>Magnoliopsida</taxon>
        <taxon>eudicotyledons</taxon>
        <taxon>Gunneridae</taxon>
        <taxon>Pentapetalae</taxon>
        <taxon>asterids</taxon>
        <taxon>campanulids</taxon>
        <taxon>Asterales</taxon>
        <taxon>Asteraceae</taxon>
        <taxon>Carduoideae</taxon>
        <taxon>Cardueae</taxon>
        <taxon>Centaureinae</taxon>
        <taxon>Centaurea</taxon>
    </lineage>
</organism>
<dbReference type="Gene3D" id="3.30.70.270">
    <property type="match status" value="1"/>
</dbReference>
<dbReference type="CDD" id="cd01647">
    <property type="entry name" value="RT_LTR"/>
    <property type="match status" value="1"/>
</dbReference>
<dbReference type="InterPro" id="IPR000477">
    <property type="entry name" value="RT_dom"/>
</dbReference>
<evidence type="ECO:0000313" key="3">
    <source>
        <dbReference type="Proteomes" id="UP001172457"/>
    </source>
</evidence>
<comment type="caution">
    <text evidence="2">The sequence shown here is derived from an EMBL/GenBank/DDBJ whole genome shotgun (WGS) entry which is preliminary data.</text>
</comment>
<feature type="domain" description="Reverse transcriptase" evidence="1">
    <location>
        <begin position="87"/>
        <end position="171"/>
    </location>
</feature>
<protein>
    <recommendedName>
        <fullName evidence="1">Reverse transcriptase domain-containing protein</fullName>
    </recommendedName>
</protein>
<name>A0AA38WAJ3_9ASTR</name>